<feature type="transmembrane region" description="Helical" evidence="1">
    <location>
        <begin position="115"/>
        <end position="134"/>
    </location>
</feature>
<evidence type="ECO:0000256" key="1">
    <source>
        <dbReference type="SAM" id="Phobius"/>
    </source>
</evidence>
<proteinExistence type="predicted"/>
<gene>
    <name evidence="2" type="ORF">AAFF_G00101210</name>
</gene>
<organism evidence="2 3">
    <name type="scientific">Aldrovandia affinis</name>
    <dbReference type="NCBI Taxonomy" id="143900"/>
    <lineage>
        <taxon>Eukaryota</taxon>
        <taxon>Metazoa</taxon>
        <taxon>Chordata</taxon>
        <taxon>Craniata</taxon>
        <taxon>Vertebrata</taxon>
        <taxon>Euteleostomi</taxon>
        <taxon>Actinopterygii</taxon>
        <taxon>Neopterygii</taxon>
        <taxon>Teleostei</taxon>
        <taxon>Notacanthiformes</taxon>
        <taxon>Halosauridae</taxon>
        <taxon>Aldrovandia</taxon>
    </lineage>
</organism>
<dbReference type="Proteomes" id="UP001221898">
    <property type="component" value="Unassembled WGS sequence"/>
</dbReference>
<name>A0AAD7RXE1_9TELE</name>
<accession>A0AAD7RXE1</accession>
<evidence type="ECO:0000313" key="3">
    <source>
        <dbReference type="Proteomes" id="UP001221898"/>
    </source>
</evidence>
<dbReference type="EMBL" id="JAINUG010000166">
    <property type="protein sequence ID" value="KAJ8390741.1"/>
    <property type="molecule type" value="Genomic_DNA"/>
</dbReference>
<keyword evidence="3" id="KW-1185">Reference proteome</keyword>
<protein>
    <submittedName>
        <fullName evidence="2">Uncharacterized protein</fullName>
    </submittedName>
</protein>
<keyword evidence="1" id="KW-1133">Transmembrane helix</keyword>
<sequence length="139" mass="14947">MCSGGGGDRNKRGCINMGRVLFLASPAPCSDVGVCATSGDPTRLDSRTGRTLRAFAPEADDDCPQLLWHPGIPYSRKWILCSPWLLPDSSETAFQQIPALLEATASSWLCRLARVVLCAGSFLFLFAFVANAQLAQAIN</sequence>
<dbReference type="AlphaFoldDB" id="A0AAD7RXE1"/>
<comment type="caution">
    <text evidence="2">The sequence shown here is derived from an EMBL/GenBank/DDBJ whole genome shotgun (WGS) entry which is preliminary data.</text>
</comment>
<keyword evidence="1" id="KW-0812">Transmembrane</keyword>
<keyword evidence="1" id="KW-0472">Membrane</keyword>
<reference evidence="2" key="1">
    <citation type="journal article" date="2023" name="Science">
        <title>Genome structures resolve the early diversification of teleost fishes.</title>
        <authorList>
            <person name="Parey E."/>
            <person name="Louis A."/>
            <person name="Montfort J."/>
            <person name="Bouchez O."/>
            <person name="Roques C."/>
            <person name="Iampietro C."/>
            <person name="Lluch J."/>
            <person name="Castinel A."/>
            <person name="Donnadieu C."/>
            <person name="Desvignes T."/>
            <person name="Floi Bucao C."/>
            <person name="Jouanno E."/>
            <person name="Wen M."/>
            <person name="Mejri S."/>
            <person name="Dirks R."/>
            <person name="Jansen H."/>
            <person name="Henkel C."/>
            <person name="Chen W.J."/>
            <person name="Zahm M."/>
            <person name="Cabau C."/>
            <person name="Klopp C."/>
            <person name="Thompson A.W."/>
            <person name="Robinson-Rechavi M."/>
            <person name="Braasch I."/>
            <person name="Lecointre G."/>
            <person name="Bobe J."/>
            <person name="Postlethwait J.H."/>
            <person name="Berthelot C."/>
            <person name="Roest Crollius H."/>
            <person name="Guiguen Y."/>
        </authorList>
    </citation>
    <scope>NUCLEOTIDE SEQUENCE</scope>
    <source>
        <strain evidence="2">NC1722</strain>
    </source>
</reference>
<evidence type="ECO:0000313" key="2">
    <source>
        <dbReference type="EMBL" id="KAJ8390741.1"/>
    </source>
</evidence>